<dbReference type="PANTHER" id="PTHR30408">
    <property type="entry name" value="TYPE-1 RESTRICTION ENZYME ECOKI SPECIFICITY PROTEIN"/>
    <property type="match status" value="1"/>
</dbReference>
<keyword evidence="2" id="KW-0238">DNA-binding</keyword>
<dbReference type="SUPFAM" id="SSF116734">
    <property type="entry name" value="DNA methylase specificity domain"/>
    <property type="match status" value="2"/>
</dbReference>
<dbReference type="RefSeq" id="WP_390297112.1">
    <property type="nucleotide sequence ID" value="NZ_JBHULI010000001.1"/>
</dbReference>
<dbReference type="CDD" id="cd17256">
    <property type="entry name" value="RMtype1_S_EcoJA65PI-TRD1-CR1_like"/>
    <property type="match status" value="1"/>
</dbReference>
<comment type="caution">
    <text evidence="3">The sequence shown here is derived from an EMBL/GenBank/DDBJ whole genome shotgun (WGS) entry which is preliminary data.</text>
</comment>
<protein>
    <recommendedName>
        <fullName evidence="5">Type I restriction enzyme, S subunit</fullName>
    </recommendedName>
</protein>
<keyword evidence="4" id="KW-1185">Reference proteome</keyword>
<name>A0ABW5JI53_9BACT</name>
<evidence type="ECO:0000256" key="2">
    <source>
        <dbReference type="ARBA" id="ARBA00023125"/>
    </source>
</evidence>
<gene>
    <name evidence="3" type="ORF">ACFSVN_00745</name>
</gene>
<reference evidence="4" key="1">
    <citation type="journal article" date="2019" name="Int. J. Syst. Evol. Microbiol.">
        <title>The Global Catalogue of Microorganisms (GCM) 10K type strain sequencing project: providing services to taxonomists for standard genome sequencing and annotation.</title>
        <authorList>
            <consortium name="The Broad Institute Genomics Platform"/>
            <consortium name="The Broad Institute Genome Sequencing Center for Infectious Disease"/>
            <person name="Wu L."/>
            <person name="Ma J."/>
        </authorList>
    </citation>
    <scope>NUCLEOTIDE SEQUENCE [LARGE SCALE GENOMIC DNA]</scope>
    <source>
        <strain evidence="4">KCTC 52042</strain>
    </source>
</reference>
<dbReference type="InterPro" id="IPR044946">
    <property type="entry name" value="Restrct_endonuc_typeI_TRD_sf"/>
</dbReference>
<dbReference type="EMBL" id="JBHULI010000001">
    <property type="protein sequence ID" value="MFD2530967.1"/>
    <property type="molecule type" value="Genomic_DNA"/>
</dbReference>
<evidence type="ECO:0000313" key="4">
    <source>
        <dbReference type="Proteomes" id="UP001597460"/>
    </source>
</evidence>
<dbReference type="Gene3D" id="3.90.220.20">
    <property type="entry name" value="DNA methylase specificity domains"/>
    <property type="match status" value="2"/>
</dbReference>
<organism evidence="3 4">
    <name type="scientific">Gracilimonas halophila</name>
    <dbReference type="NCBI Taxonomy" id="1834464"/>
    <lineage>
        <taxon>Bacteria</taxon>
        <taxon>Pseudomonadati</taxon>
        <taxon>Balneolota</taxon>
        <taxon>Balneolia</taxon>
        <taxon>Balneolales</taxon>
        <taxon>Balneolaceae</taxon>
        <taxon>Gracilimonas</taxon>
    </lineage>
</organism>
<keyword evidence="1" id="KW-0680">Restriction system</keyword>
<dbReference type="PANTHER" id="PTHR30408:SF12">
    <property type="entry name" value="TYPE I RESTRICTION ENZYME MJAVIII SPECIFICITY SUBUNIT"/>
    <property type="match status" value="1"/>
</dbReference>
<evidence type="ECO:0000256" key="1">
    <source>
        <dbReference type="ARBA" id="ARBA00022747"/>
    </source>
</evidence>
<accession>A0ABW5JI53</accession>
<dbReference type="Proteomes" id="UP001597460">
    <property type="component" value="Unassembled WGS sequence"/>
</dbReference>
<proteinExistence type="predicted"/>
<evidence type="ECO:0000313" key="3">
    <source>
        <dbReference type="EMBL" id="MFD2530967.1"/>
    </source>
</evidence>
<evidence type="ECO:0008006" key="5">
    <source>
        <dbReference type="Google" id="ProtNLM"/>
    </source>
</evidence>
<sequence length="464" mass="54403">MIVHFNTAFSKIGNQKYLKPSVGYRHFFDKKDAVVTNAHNTIPLKKVLFECERTTFKKGELEEEFNLVDLENIEKRLNSLYDVQKVDKIGSNKYKIGKGDIIISKIQPRNGDIYLLGTNEEFLCSTELIEYKISKKYYPLFFYYLITLPEVLAELEKLESGKTHRRVSKYDLLQVRIPLVNYDQQLECAELVNDKQKEIFDLKKQLKDTRDTIDKIFTREYGFDFEKVNRLSRGLDQKTNFSRFANDELKFDISLKYRAAFDSVIKPINFKWIPLDKVLKVKGGKRLPKGHELANHDTGIYYVRVDDLDWTGKFNIENIQFINEETRKIIKKYIADKDDLLITIVGATVGKCGIVPEELSGHNITENFAKLVIRNKKLYDPKYILYCLQSSLVQLQILEFTGRASQGKLALFRIKKIRIPDLNISRQRELVEEIDEEFEKQNSIRNDISRLRDEIDEIMRGYIK</sequence>
<dbReference type="InterPro" id="IPR052021">
    <property type="entry name" value="Type-I_RS_S_subunit"/>
</dbReference>